<feature type="region of interest" description="Disordered" evidence="7">
    <location>
        <begin position="238"/>
        <end position="271"/>
    </location>
</feature>
<dbReference type="Gene3D" id="1.50.10.10">
    <property type="match status" value="1"/>
</dbReference>
<dbReference type="SUPFAM" id="SSF48208">
    <property type="entry name" value="Six-hairpin glycosidases"/>
    <property type="match status" value="1"/>
</dbReference>
<keyword evidence="6" id="KW-0624">Polysaccharide degradation</keyword>
<keyword evidence="8" id="KW-0472">Membrane</keyword>
<dbReference type="AlphaFoldDB" id="A0A8J5XC51"/>
<evidence type="ECO:0000256" key="6">
    <source>
        <dbReference type="ARBA" id="ARBA00023326"/>
    </source>
</evidence>
<keyword evidence="5" id="KW-0119">Carbohydrate metabolism</keyword>
<dbReference type="Proteomes" id="UP000751190">
    <property type="component" value="Unassembled WGS sequence"/>
</dbReference>
<keyword evidence="8" id="KW-1133">Transmembrane helix</keyword>
<dbReference type="InterPro" id="IPR001701">
    <property type="entry name" value="Glyco_hydro_9"/>
</dbReference>
<evidence type="ECO:0000256" key="4">
    <source>
        <dbReference type="ARBA" id="ARBA00023001"/>
    </source>
</evidence>
<evidence type="ECO:0000313" key="11">
    <source>
        <dbReference type="Proteomes" id="UP000751190"/>
    </source>
</evidence>
<dbReference type="EMBL" id="JAGTXO010000029">
    <property type="protein sequence ID" value="KAG8460903.1"/>
    <property type="molecule type" value="Genomic_DNA"/>
</dbReference>
<dbReference type="InterPro" id="IPR008928">
    <property type="entry name" value="6-hairpin_glycosidase_sf"/>
</dbReference>
<name>A0A8J5XC51_DIALT</name>
<evidence type="ECO:0000256" key="7">
    <source>
        <dbReference type="SAM" id="MobiDB-lite"/>
    </source>
</evidence>
<comment type="catalytic activity">
    <reaction evidence="1">
        <text>Endohydrolysis of (1-&gt;4)-beta-D-glucosidic linkages in cellulose, lichenin and cereal beta-D-glucans.</text>
        <dbReference type="EC" id="3.2.1.4"/>
    </reaction>
</comment>
<organism evidence="10 11">
    <name type="scientific">Diacronema lutheri</name>
    <name type="common">Unicellular marine alga</name>
    <name type="synonym">Monochrysis lutheri</name>
    <dbReference type="NCBI Taxonomy" id="2081491"/>
    <lineage>
        <taxon>Eukaryota</taxon>
        <taxon>Haptista</taxon>
        <taxon>Haptophyta</taxon>
        <taxon>Pavlovophyceae</taxon>
        <taxon>Pavlovales</taxon>
        <taxon>Pavlovaceae</taxon>
        <taxon>Diacronema</taxon>
    </lineage>
</organism>
<accession>A0A8J5XC51</accession>
<evidence type="ECO:0000256" key="8">
    <source>
        <dbReference type="SAM" id="Phobius"/>
    </source>
</evidence>
<evidence type="ECO:0000256" key="1">
    <source>
        <dbReference type="ARBA" id="ARBA00000966"/>
    </source>
</evidence>
<feature type="domain" description="Glycoside hydrolase family 9" evidence="9">
    <location>
        <begin position="213"/>
        <end position="690"/>
    </location>
</feature>
<evidence type="ECO:0000313" key="10">
    <source>
        <dbReference type="EMBL" id="KAG8460903.1"/>
    </source>
</evidence>
<evidence type="ECO:0000259" key="9">
    <source>
        <dbReference type="Pfam" id="PF00759"/>
    </source>
</evidence>
<proteinExistence type="inferred from homology"/>
<keyword evidence="8" id="KW-0812">Transmembrane</keyword>
<evidence type="ECO:0000256" key="5">
    <source>
        <dbReference type="ARBA" id="ARBA00023277"/>
    </source>
</evidence>
<dbReference type="InterPro" id="IPR012341">
    <property type="entry name" value="6hp_glycosidase-like_sf"/>
</dbReference>
<feature type="transmembrane region" description="Helical" evidence="8">
    <location>
        <begin position="40"/>
        <end position="60"/>
    </location>
</feature>
<dbReference type="EC" id="3.2.1.4" evidence="3"/>
<protein>
    <recommendedName>
        <fullName evidence="3">cellulase</fullName>
        <ecNumber evidence="3">3.2.1.4</ecNumber>
    </recommendedName>
</protein>
<gene>
    <name evidence="10" type="ORF">KFE25_010654</name>
</gene>
<evidence type="ECO:0000256" key="2">
    <source>
        <dbReference type="ARBA" id="ARBA00007072"/>
    </source>
</evidence>
<reference evidence="10" key="1">
    <citation type="submission" date="2021-05" db="EMBL/GenBank/DDBJ databases">
        <title>The genome of the haptophyte Pavlova lutheri (Diacronema luteri, Pavlovales) - a model for lipid biosynthesis in eukaryotic algae.</title>
        <authorList>
            <person name="Hulatt C.J."/>
            <person name="Posewitz M.C."/>
        </authorList>
    </citation>
    <scope>NUCLEOTIDE SEQUENCE</scope>
    <source>
        <strain evidence="10">NIVA-4/92</strain>
    </source>
</reference>
<keyword evidence="4" id="KW-0136">Cellulose degradation</keyword>
<keyword evidence="11" id="KW-1185">Reference proteome</keyword>
<comment type="caution">
    <text evidence="10">The sequence shown here is derived from an EMBL/GenBank/DDBJ whole genome shotgun (WGS) entry which is preliminary data.</text>
</comment>
<evidence type="ECO:0000256" key="3">
    <source>
        <dbReference type="ARBA" id="ARBA00012601"/>
    </source>
</evidence>
<dbReference type="GO" id="GO:0008810">
    <property type="term" value="F:cellulase activity"/>
    <property type="evidence" value="ECO:0007669"/>
    <property type="project" value="UniProtKB-EC"/>
</dbReference>
<dbReference type="GO" id="GO:0030245">
    <property type="term" value="P:cellulose catabolic process"/>
    <property type="evidence" value="ECO:0007669"/>
    <property type="project" value="UniProtKB-KW"/>
</dbReference>
<comment type="similarity">
    <text evidence="2">Belongs to the glycosyl hydrolase 9 (cellulase E) family.</text>
</comment>
<feature type="region of interest" description="Disordered" evidence="7">
    <location>
        <begin position="68"/>
        <end position="94"/>
    </location>
</feature>
<dbReference type="Pfam" id="PF00759">
    <property type="entry name" value="Glyco_hydro_9"/>
    <property type="match status" value="1"/>
</dbReference>
<dbReference type="OrthoDB" id="10257085at2759"/>
<sequence>MDVVDVSELEEQRRTITRDKTTRAVKRSARAAQRMQLRGFAFASAVLFIAVIVILSLYAAKGGARAYPGGAAASDGRPSTTTRGTAHAGAQIPAASPLPSSAPNLVHLEVQSSAVALNSVGFVAPSEHMVAAVAAGQCGGAWGLIRMADERIIARGSTRASMARESDAPAVCIARFGLESVRVAGEAITPGTYRLAVLGVGASAPFSIGPAVYASALVSALGALHLERCGVRVGPLEGDGSPRRAGDGTPFAHGACHAAPDDDAARGGGARDVAGGWHDNGAYEKSSVGAALTSALLLLSWERDRTGLGGVRIGAPARALPALPAVLDEARWGLRWLLKMQDADGRVRHAVARGAPAPPTRLDADGARGRVSAWSVPATATFVAAAALGARALTGLDDSLASELRVASNASYGALLAAHGGDGGADGGAWGSAHGWEAATPELDPATARHLARTHAERRLQSLGARLWAAVELANTSGDVSALRDAEALIARIGDARARVLAEGGAAARPAAVGWQALAPIALARYLLLAPAPRQPDLRQPAVVERVALTFRELTAELADNVTRDAYGRLSGDKGAASAEPSFEASCHGILLAAAQRLHGDASSRLAAAAQALLDRLLGRNPLGRSLVTRMGNWPPQHPRHAPSQLYSEAWPGLLVSGTTPDTAWVDEWTASAIGGEVWTALQAGLVFLLTDRAQLAGAHLQDGVALYS</sequence>